<dbReference type="HAMAP" id="MF_00356">
    <property type="entry name" value="DNApol_PolC"/>
    <property type="match status" value="1"/>
</dbReference>
<dbReference type="InterPro" id="IPR004805">
    <property type="entry name" value="DnaE2/DnaE/PolC"/>
</dbReference>
<dbReference type="InterPro" id="IPR012337">
    <property type="entry name" value="RNaseH-like_sf"/>
</dbReference>
<reference evidence="10 11" key="1">
    <citation type="submission" date="2009-08" db="EMBL/GenBank/DDBJ databases">
        <authorList>
            <person name="Weinstock G."/>
            <person name="Sodergren E."/>
            <person name="Clifton S."/>
            <person name="Fulton L."/>
            <person name="Fulton B."/>
            <person name="Courtney L."/>
            <person name="Fronick C."/>
            <person name="Harrison M."/>
            <person name="Strong C."/>
            <person name="Farmer C."/>
            <person name="Delahaunty K."/>
            <person name="Markovic C."/>
            <person name="Hall O."/>
            <person name="Minx P."/>
            <person name="Tomlinson C."/>
            <person name="Mitreva M."/>
            <person name="Nelson J."/>
            <person name="Hou S."/>
            <person name="Wollam A."/>
            <person name="Pepin K.H."/>
            <person name="Johnson M."/>
            <person name="Bhonagiri V."/>
            <person name="Nash W.E."/>
            <person name="Warren W."/>
            <person name="Chinwalla A."/>
            <person name="Mardis E.R."/>
            <person name="Wilson R.K."/>
        </authorList>
    </citation>
    <scope>NUCLEOTIDE SEQUENCE [LARGE SCALE GENOMIC DNA]</scope>
    <source>
        <strain evidence="10 11">L1-82</strain>
    </source>
</reference>
<keyword evidence="4" id="KW-0235">DNA replication</keyword>
<evidence type="ECO:0000313" key="10">
    <source>
        <dbReference type="EMBL" id="EEU99268.1"/>
    </source>
</evidence>
<dbReference type="PANTHER" id="PTHR32294">
    <property type="entry name" value="DNA POLYMERASE III SUBUNIT ALPHA"/>
    <property type="match status" value="1"/>
</dbReference>
<evidence type="ECO:0000259" key="8">
    <source>
        <dbReference type="Pfam" id="PF14579"/>
    </source>
</evidence>
<evidence type="ECO:0000313" key="11">
    <source>
        <dbReference type="Proteomes" id="UP000004828"/>
    </source>
</evidence>
<dbReference type="GO" id="GO:0003677">
    <property type="term" value="F:DNA binding"/>
    <property type="evidence" value="ECO:0007669"/>
    <property type="project" value="InterPro"/>
</dbReference>
<dbReference type="AlphaFoldDB" id="C7GFY4"/>
<dbReference type="Gene3D" id="1.10.150.870">
    <property type="match status" value="1"/>
</dbReference>
<dbReference type="EC" id="2.7.7.7" evidence="1"/>
<dbReference type="InterPro" id="IPR006308">
    <property type="entry name" value="Pol_III_a_PolC-type_gram_pos"/>
</dbReference>
<dbReference type="Pfam" id="PF07733">
    <property type="entry name" value="DNA_pol3_alpha"/>
    <property type="match status" value="1"/>
</dbReference>
<dbReference type="Gene3D" id="3.20.20.140">
    <property type="entry name" value="Metal-dependent hydrolases"/>
    <property type="match status" value="1"/>
</dbReference>
<dbReference type="InterPro" id="IPR011708">
    <property type="entry name" value="DNA_pol3_alpha_NTPase_dom"/>
</dbReference>
<dbReference type="Pfam" id="PF17657">
    <property type="entry name" value="DNA_pol3_finger"/>
    <property type="match status" value="1"/>
</dbReference>
<evidence type="ECO:0000256" key="6">
    <source>
        <dbReference type="ARBA" id="ARBA00049244"/>
    </source>
</evidence>
<dbReference type="Gene3D" id="6.10.140.1510">
    <property type="match status" value="1"/>
</dbReference>
<accession>C7GFY4</accession>
<evidence type="ECO:0000256" key="3">
    <source>
        <dbReference type="ARBA" id="ARBA00022695"/>
    </source>
</evidence>
<dbReference type="GO" id="GO:0008408">
    <property type="term" value="F:3'-5' exonuclease activity"/>
    <property type="evidence" value="ECO:0007669"/>
    <property type="project" value="InterPro"/>
</dbReference>
<sequence>YNKRPRIPKSEFVKYREGLLLGSACEAGELYRAIVGGRPEEEIIRLVKFYDYLEIQPLGNNEFMLKSDKESVSTIEELQDINRRIVKLGETFGKLVVATCDVHFLDPEDEIYRRIIMAGKGFKDADDQAPLYLRTTEEMLKEFEYLGSAKAEEVVITNPNKIADMCEKIAPVRPDKCPPVIENSDQMLRDICYTKAHSMYGEELPAIVKERLDRELNSIISNGYAVMYIIAQKLVWKSNEDGYLVGSRGSVGSSFAATMSGITEVNPLQAHYRCPNCKYSDFDSPEVKAFSGRSGCDMPDKICPVCGEKLVKDGFDIPFETFLGFKGNKEPDIDLNFSGEYQSKAHAYCEVIFGYGQTFRAGTIGTLADKTAFGYIKNYYEERGIHKRNCEIDRIVQGCVGVRRTTGQHPGGIVVLPVGEEINTFTPVQHPANDMTTATVTTHFDYHSIDHNLLKLDILGHDDPTMIRMLQDLTGIDPVTIPLDDEAVMSLFKNTSALGVTPEDIGGIPLGCLGIPEFGTEFAMQMVIDAKPQEFSDLIRISGLSHGTDVWLGNAQTLIEQGLATISTAICTRDDIMIYLIQMGLDSEQSFTIMESVRKGKGLKEEWKEEMRAHDVPEWYIDSCLKIKYMFPKAHAAAYVMMAWRIAYCKVYYPLAYYAAYFSIRATGFNYEIMCQGRERLTYFQKDYERRKDSLSKKEQDVYRDMKIVQEMYARGFDFTPIDIYRAKPDRFQIIDGKLMPALNTIDGMGDNAAIAVAEAAKDGKFLSRDDFRQRTKATKTVIDLMGDLGLLGDMPESNQLSLFDFA</sequence>
<keyword evidence="2" id="KW-0808">Transferase</keyword>
<dbReference type="RefSeq" id="WP_006858914.1">
    <property type="nucleotide sequence ID" value="NZ_GG692746.1"/>
</dbReference>
<keyword evidence="3" id="KW-0548">Nucleotidyltransferase</keyword>
<dbReference type="HOGENOM" id="CLU_349031_0_0_9"/>
<dbReference type="InterPro" id="IPR029460">
    <property type="entry name" value="DNAPol_HHH"/>
</dbReference>
<proteinExistence type="inferred from homology"/>
<protein>
    <recommendedName>
        <fullName evidence="1">DNA-directed DNA polymerase</fullName>
        <ecNumber evidence="1">2.7.7.7</ecNumber>
    </recommendedName>
</protein>
<feature type="domain" description="DNA polymerase helix-hairpin-helix motif" evidence="8">
    <location>
        <begin position="718"/>
        <end position="795"/>
    </location>
</feature>
<comment type="catalytic activity">
    <reaction evidence="6">
        <text>DNA(n) + a 2'-deoxyribonucleoside 5'-triphosphate = DNA(n+1) + diphosphate</text>
        <dbReference type="Rhea" id="RHEA:22508"/>
        <dbReference type="Rhea" id="RHEA-COMP:17339"/>
        <dbReference type="Rhea" id="RHEA-COMP:17340"/>
        <dbReference type="ChEBI" id="CHEBI:33019"/>
        <dbReference type="ChEBI" id="CHEBI:61560"/>
        <dbReference type="ChEBI" id="CHEBI:173112"/>
        <dbReference type="EC" id="2.7.7.7"/>
    </reaction>
</comment>
<dbReference type="GO" id="GO:0003887">
    <property type="term" value="F:DNA-directed DNA polymerase activity"/>
    <property type="evidence" value="ECO:0007669"/>
    <property type="project" value="UniProtKB-KW"/>
</dbReference>
<feature type="domain" description="Bacterial DNA polymerase III alpha subunit NTPase" evidence="7">
    <location>
        <begin position="186"/>
        <end position="460"/>
    </location>
</feature>
<evidence type="ECO:0000256" key="4">
    <source>
        <dbReference type="ARBA" id="ARBA00022705"/>
    </source>
</evidence>
<dbReference type="InterPro" id="IPR044923">
    <property type="entry name" value="PolC_middle_finger_sf"/>
</dbReference>
<gene>
    <name evidence="10" type="ORF">ROSINTL182_08841</name>
</gene>
<dbReference type="Pfam" id="PF14579">
    <property type="entry name" value="HHH_6"/>
    <property type="match status" value="1"/>
</dbReference>
<dbReference type="EMBL" id="ABYJ02000226">
    <property type="protein sequence ID" value="EEU99268.1"/>
    <property type="molecule type" value="Genomic_DNA"/>
</dbReference>
<dbReference type="Gene3D" id="1.10.150.700">
    <property type="entry name" value="PolC, middle finger domain"/>
    <property type="match status" value="1"/>
</dbReference>
<evidence type="ECO:0000256" key="2">
    <source>
        <dbReference type="ARBA" id="ARBA00022679"/>
    </source>
</evidence>
<organism evidence="10 11">
    <name type="scientific">Roseburia intestinalis L1-82</name>
    <dbReference type="NCBI Taxonomy" id="536231"/>
    <lineage>
        <taxon>Bacteria</taxon>
        <taxon>Bacillati</taxon>
        <taxon>Bacillota</taxon>
        <taxon>Clostridia</taxon>
        <taxon>Lachnospirales</taxon>
        <taxon>Lachnospiraceae</taxon>
        <taxon>Roseburia</taxon>
    </lineage>
</organism>
<dbReference type="PANTHER" id="PTHR32294:SF5">
    <property type="entry name" value="DNA POLYMERASE III POLC-TYPE"/>
    <property type="match status" value="1"/>
</dbReference>
<evidence type="ECO:0000256" key="1">
    <source>
        <dbReference type="ARBA" id="ARBA00012417"/>
    </source>
</evidence>
<dbReference type="Gene3D" id="3.30.1900.20">
    <property type="match status" value="2"/>
</dbReference>
<evidence type="ECO:0000259" key="9">
    <source>
        <dbReference type="Pfam" id="PF17657"/>
    </source>
</evidence>
<evidence type="ECO:0000256" key="5">
    <source>
        <dbReference type="ARBA" id="ARBA00022932"/>
    </source>
</evidence>
<comment type="caution">
    <text evidence="10">The sequence shown here is derived from an EMBL/GenBank/DDBJ whole genome shotgun (WGS) entry which is preliminary data.</text>
</comment>
<dbReference type="Proteomes" id="UP000004828">
    <property type="component" value="Unassembled WGS sequence"/>
</dbReference>
<dbReference type="GO" id="GO:0005737">
    <property type="term" value="C:cytoplasm"/>
    <property type="evidence" value="ECO:0007669"/>
    <property type="project" value="InterPro"/>
</dbReference>
<evidence type="ECO:0000259" key="7">
    <source>
        <dbReference type="Pfam" id="PF07733"/>
    </source>
</evidence>
<dbReference type="SUPFAM" id="SSF53098">
    <property type="entry name" value="Ribonuclease H-like"/>
    <property type="match status" value="1"/>
</dbReference>
<feature type="domain" description="DNA polymerase III alpha subunit finger" evidence="9">
    <location>
        <begin position="463"/>
        <end position="611"/>
    </location>
</feature>
<feature type="non-terminal residue" evidence="10">
    <location>
        <position position="1"/>
    </location>
</feature>
<dbReference type="NCBIfam" id="NF001688">
    <property type="entry name" value="PRK00448.1"/>
    <property type="match status" value="1"/>
</dbReference>
<dbReference type="CDD" id="cd07435">
    <property type="entry name" value="PHP_PolIIIA_POLC"/>
    <property type="match status" value="1"/>
</dbReference>
<keyword evidence="5" id="KW-0239">DNA-directed DNA polymerase</keyword>
<name>C7GFY4_9FIRM</name>
<dbReference type="GO" id="GO:0006260">
    <property type="term" value="P:DNA replication"/>
    <property type="evidence" value="ECO:0007669"/>
    <property type="project" value="UniProtKB-KW"/>
</dbReference>
<dbReference type="InterPro" id="IPR040982">
    <property type="entry name" value="DNA_pol3_finger"/>
</dbReference>
<dbReference type="NCBIfam" id="TIGR01405">
    <property type="entry name" value="polC_Gram_pos"/>
    <property type="match status" value="1"/>
</dbReference>